<dbReference type="GO" id="GO:0005886">
    <property type="term" value="C:plasma membrane"/>
    <property type="evidence" value="ECO:0007669"/>
    <property type="project" value="TreeGrafter"/>
</dbReference>
<dbReference type="PANTHER" id="PTHR13800:SF1">
    <property type="entry name" value="TRANSIENT RECEPTOR POTENTIAL CATION CHANNEL TRPM"/>
    <property type="match status" value="1"/>
</dbReference>
<dbReference type="GO" id="GO:0030001">
    <property type="term" value="P:metal ion transport"/>
    <property type="evidence" value="ECO:0007669"/>
    <property type="project" value="TreeGrafter"/>
</dbReference>
<dbReference type="OrthoDB" id="10055482at2759"/>
<dbReference type="Pfam" id="PF25508">
    <property type="entry name" value="TRPM2"/>
    <property type="match status" value="1"/>
</dbReference>
<dbReference type="Proteomes" id="UP000663882">
    <property type="component" value="Unassembled WGS sequence"/>
</dbReference>
<dbReference type="GO" id="GO:0005261">
    <property type="term" value="F:monoatomic cation channel activity"/>
    <property type="evidence" value="ECO:0007669"/>
    <property type="project" value="TreeGrafter"/>
</dbReference>
<proteinExistence type="predicted"/>
<organism evidence="6 7">
    <name type="scientific">Rotaria sordida</name>
    <dbReference type="NCBI Taxonomy" id="392033"/>
    <lineage>
        <taxon>Eukaryota</taxon>
        <taxon>Metazoa</taxon>
        <taxon>Spiralia</taxon>
        <taxon>Gnathifera</taxon>
        <taxon>Rotifera</taxon>
        <taxon>Eurotatoria</taxon>
        <taxon>Bdelloidea</taxon>
        <taxon>Philodinida</taxon>
        <taxon>Philodinidae</taxon>
        <taxon>Rotaria</taxon>
    </lineage>
</organism>
<reference evidence="6" key="1">
    <citation type="submission" date="2021-02" db="EMBL/GenBank/DDBJ databases">
        <authorList>
            <person name="Nowell W R."/>
        </authorList>
    </citation>
    <scope>NUCLEOTIDE SEQUENCE</scope>
</reference>
<evidence type="ECO:0000256" key="1">
    <source>
        <dbReference type="ARBA" id="ARBA00004141"/>
    </source>
</evidence>
<keyword evidence="3" id="KW-1133">Transmembrane helix</keyword>
<comment type="subcellular location">
    <subcellularLocation>
        <location evidence="1">Membrane</location>
        <topology evidence="1">Multi-pass membrane protein</topology>
    </subcellularLocation>
</comment>
<protein>
    <recommendedName>
        <fullName evidence="5">TRPM-like domain-containing protein</fullName>
    </recommendedName>
</protein>
<dbReference type="AlphaFoldDB" id="A0A813WRY9"/>
<keyword evidence="2" id="KW-0812">Transmembrane</keyword>
<accession>A0A813WRY9</accession>
<sequence>MTSANNQTSCYQTDPVIALRAEIEHQIKETFKIPIIQILANDDASSVMTNEQLDEELACAVSMNKVRFVDILVEQGASFNRLRTRMKLEKLYHDIDFKVSLPLPENHSKNDVPNESVFANRRKMATYLCSRSTNSIASALFASKIYHQAAAITPQQEKRLHYRQKKQEFAQHASNIMDMCFAEDEQFALDILNMKSASHQNYSLLDLAKMIDSRVFLTTKTVQRYLDYKWYGRIRAHGQNNILLWWLVSMHFMPIS</sequence>
<evidence type="ECO:0000313" key="7">
    <source>
        <dbReference type="Proteomes" id="UP000663882"/>
    </source>
</evidence>
<evidence type="ECO:0000256" key="2">
    <source>
        <dbReference type="ARBA" id="ARBA00022692"/>
    </source>
</evidence>
<name>A0A813WRY9_9BILA</name>
<gene>
    <name evidence="6" type="ORF">RFH988_LOCUS6904</name>
</gene>
<keyword evidence="4" id="KW-0472">Membrane</keyword>
<evidence type="ECO:0000256" key="3">
    <source>
        <dbReference type="ARBA" id="ARBA00022989"/>
    </source>
</evidence>
<evidence type="ECO:0000259" key="5">
    <source>
        <dbReference type="Pfam" id="PF25508"/>
    </source>
</evidence>
<dbReference type="EMBL" id="CAJNOO010000213">
    <property type="protein sequence ID" value="CAF0859759.1"/>
    <property type="molecule type" value="Genomic_DNA"/>
</dbReference>
<dbReference type="PANTHER" id="PTHR13800">
    <property type="entry name" value="TRANSIENT RECEPTOR POTENTIAL CATION CHANNEL, SUBFAMILY M, MEMBER 6"/>
    <property type="match status" value="1"/>
</dbReference>
<dbReference type="InterPro" id="IPR050927">
    <property type="entry name" value="TRPM"/>
</dbReference>
<evidence type="ECO:0000313" key="6">
    <source>
        <dbReference type="EMBL" id="CAF0859759.1"/>
    </source>
</evidence>
<feature type="domain" description="TRPM-like" evidence="5">
    <location>
        <begin position="116"/>
        <end position="217"/>
    </location>
</feature>
<comment type="caution">
    <text evidence="6">The sequence shown here is derived from an EMBL/GenBank/DDBJ whole genome shotgun (WGS) entry which is preliminary data.</text>
</comment>
<dbReference type="InterPro" id="IPR057366">
    <property type="entry name" value="TRPM-like"/>
</dbReference>
<evidence type="ECO:0000256" key="4">
    <source>
        <dbReference type="ARBA" id="ARBA00023136"/>
    </source>
</evidence>